<evidence type="ECO:0000256" key="9">
    <source>
        <dbReference type="SAM" id="Phobius"/>
    </source>
</evidence>
<dbReference type="Proteomes" id="UP000282311">
    <property type="component" value="Unassembled WGS sequence"/>
</dbReference>
<keyword evidence="9" id="KW-1133">Transmembrane helix</keyword>
<feature type="transmembrane region" description="Helical" evidence="9">
    <location>
        <begin position="112"/>
        <end position="129"/>
    </location>
</feature>
<dbReference type="PROSITE" id="PS50109">
    <property type="entry name" value="HIS_KIN"/>
    <property type="match status" value="1"/>
</dbReference>
<dbReference type="PRINTS" id="PR00344">
    <property type="entry name" value="BCTRLSENSOR"/>
</dbReference>
<evidence type="ECO:0000313" key="11">
    <source>
        <dbReference type="EMBL" id="RKN79160.1"/>
    </source>
</evidence>
<evidence type="ECO:0000256" key="2">
    <source>
        <dbReference type="ARBA" id="ARBA00012438"/>
    </source>
</evidence>
<comment type="catalytic activity">
    <reaction evidence="1">
        <text>ATP + protein L-histidine = ADP + protein N-phospho-L-histidine.</text>
        <dbReference type="EC" id="2.7.13.3"/>
    </reaction>
</comment>
<evidence type="ECO:0000259" key="10">
    <source>
        <dbReference type="PROSITE" id="PS50109"/>
    </source>
</evidence>
<sequence length="511" mass="58340">MTILLIFLMTAAITLFISKARNPSAYWMGSMLIGWFLSMAGLILFIAKYGGFYYKVNIVLFFNDTIRNLLLHSPIDIEGISRMITVGRSLFIFSLIGLSVSVATYRPFRELWKVYALNLILPIANILFYEPELYRLALTVLERKYTYMIGWVTRGWIVVSAVVAIAVMIWKYRKVTVPWVKRQGKFILLGVFSLVLFYFYLGFMGPLQVFDVRTYYVLYSDFSNFNPPLTLPEWYLSIGFTGVLSLISLLSIWRYTEVEMKMGKADLQLERKLKTANMGARVFTHAIKNQLIMIQLLIRQAAEQQTSSGQPAQADKMTSPVRGTNPLAQAEDIVGHTLQRLDRLYQSFKTNHLQLKPYRVADLLQQTVDRLLLVPEHIRLDCQLPDRSVTVLVDAEHMSEAIHNVLLNAIEAIVPPQQGEVTISAYREGKWAIIQVADNGPGIPEKLHETVFDPFYTSKNTTKNWGVGLSYVKHIVRGHYGRIHLDSKPGEGTTLQIILPLYILDEDIVED</sequence>
<keyword evidence="9" id="KW-0472">Membrane</keyword>
<evidence type="ECO:0000256" key="3">
    <source>
        <dbReference type="ARBA" id="ARBA00022553"/>
    </source>
</evidence>
<evidence type="ECO:0000256" key="7">
    <source>
        <dbReference type="ARBA" id="ARBA00022840"/>
    </source>
</evidence>
<dbReference type="SMART" id="SM00387">
    <property type="entry name" value="HATPase_c"/>
    <property type="match status" value="1"/>
</dbReference>
<reference evidence="11 12" key="1">
    <citation type="journal article" date="2007" name="Int. J. Syst. Evol. Microbiol.">
        <title>Paenibacillus ginsengarvi sp. nov., isolated from soil from ginseng cultivation.</title>
        <authorList>
            <person name="Yoon M.H."/>
            <person name="Ten L.N."/>
            <person name="Im W.T."/>
        </authorList>
    </citation>
    <scope>NUCLEOTIDE SEQUENCE [LARGE SCALE GENOMIC DNA]</scope>
    <source>
        <strain evidence="11 12">KCTC 13059</strain>
    </source>
</reference>
<proteinExistence type="predicted"/>
<keyword evidence="12" id="KW-1185">Reference proteome</keyword>
<dbReference type="Pfam" id="PF02518">
    <property type="entry name" value="HATPase_c"/>
    <property type="match status" value="1"/>
</dbReference>
<keyword evidence="9" id="KW-0812">Transmembrane</keyword>
<dbReference type="PANTHER" id="PTHR43065:SF10">
    <property type="entry name" value="PEROXIDE STRESS-ACTIVATED HISTIDINE KINASE MAK3"/>
    <property type="match status" value="1"/>
</dbReference>
<keyword evidence="8" id="KW-0902">Two-component regulatory system</keyword>
<dbReference type="InterPro" id="IPR036890">
    <property type="entry name" value="HATPase_C_sf"/>
</dbReference>
<dbReference type="OrthoDB" id="9121833at2"/>
<feature type="transmembrane region" description="Helical" evidence="9">
    <location>
        <begin position="83"/>
        <end position="105"/>
    </location>
</feature>
<keyword evidence="7" id="KW-0067">ATP-binding</keyword>
<dbReference type="AlphaFoldDB" id="A0A3B0C210"/>
<dbReference type="InterPro" id="IPR005467">
    <property type="entry name" value="His_kinase_dom"/>
</dbReference>
<comment type="caution">
    <text evidence="11">The sequence shown here is derived from an EMBL/GenBank/DDBJ whole genome shotgun (WGS) entry which is preliminary data.</text>
</comment>
<keyword evidence="5" id="KW-0547">Nucleotide-binding</keyword>
<dbReference type="RefSeq" id="WP_120749215.1">
    <property type="nucleotide sequence ID" value="NZ_RBAH01000016.1"/>
</dbReference>
<keyword evidence="6 11" id="KW-0418">Kinase</keyword>
<dbReference type="InterPro" id="IPR003594">
    <property type="entry name" value="HATPase_dom"/>
</dbReference>
<dbReference type="CDD" id="cd00075">
    <property type="entry name" value="HATPase"/>
    <property type="match status" value="1"/>
</dbReference>
<feature type="transmembrane region" description="Helical" evidence="9">
    <location>
        <begin position="184"/>
        <end position="203"/>
    </location>
</feature>
<dbReference type="PANTHER" id="PTHR43065">
    <property type="entry name" value="SENSOR HISTIDINE KINASE"/>
    <property type="match status" value="1"/>
</dbReference>
<evidence type="ECO:0000256" key="8">
    <source>
        <dbReference type="ARBA" id="ARBA00023012"/>
    </source>
</evidence>
<organism evidence="11 12">
    <name type="scientific">Paenibacillus ginsengarvi</name>
    <dbReference type="NCBI Taxonomy" id="400777"/>
    <lineage>
        <taxon>Bacteria</taxon>
        <taxon>Bacillati</taxon>
        <taxon>Bacillota</taxon>
        <taxon>Bacilli</taxon>
        <taxon>Bacillales</taxon>
        <taxon>Paenibacillaceae</taxon>
        <taxon>Paenibacillus</taxon>
    </lineage>
</organism>
<evidence type="ECO:0000256" key="1">
    <source>
        <dbReference type="ARBA" id="ARBA00000085"/>
    </source>
</evidence>
<dbReference type="EMBL" id="RBAH01000016">
    <property type="protein sequence ID" value="RKN79160.1"/>
    <property type="molecule type" value="Genomic_DNA"/>
</dbReference>
<dbReference type="EC" id="2.7.13.3" evidence="2"/>
<keyword evidence="3" id="KW-0597">Phosphoprotein</keyword>
<feature type="domain" description="Histidine kinase" evidence="10">
    <location>
        <begin position="282"/>
        <end position="503"/>
    </location>
</feature>
<keyword evidence="4" id="KW-0808">Transferase</keyword>
<dbReference type="GO" id="GO:0004673">
    <property type="term" value="F:protein histidine kinase activity"/>
    <property type="evidence" value="ECO:0007669"/>
    <property type="project" value="UniProtKB-EC"/>
</dbReference>
<evidence type="ECO:0000256" key="6">
    <source>
        <dbReference type="ARBA" id="ARBA00022777"/>
    </source>
</evidence>
<gene>
    <name evidence="11" type="ORF">D7M11_20995</name>
</gene>
<dbReference type="Gene3D" id="3.30.565.10">
    <property type="entry name" value="Histidine kinase-like ATPase, C-terminal domain"/>
    <property type="match status" value="1"/>
</dbReference>
<evidence type="ECO:0000256" key="4">
    <source>
        <dbReference type="ARBA" id="ARBA00022679"/>
    </source>
</evidence>
<evidence type="ECO:0000256" key="5">
    <source>
        <dbReference type="ARBA" id="ARBA00022741"/>
    </source>
</evidence>
<dbReference type="GO" id="GO:0000160">
    <property type="term" value="P:phosphorelay signal transduction system"/>
    <property type="evidence" value="ECO:0007669"/>
    <property type="project" value="UniProtKB-KW"/>
</dbReference>
<dbReference type="GO" id="GO:0005524">
    <property type="term" value="F:ATP binding"/>
    <property type="evidence" value="ECO:0007669"/>
    <property type="project" value="UniProtKB-KW"/>
</dbReference>
<dbReference type="InterPro" id="IPR004358">
    <property type="entry name" value="Sig_transdc_His_kin-like_C"/>
</dbReference>
<feature type="transmembrane region" description="Helical" evidence="9">
    <location>
        <begin position="149"/>
        <end position="172"/>
    </location>
</feature>
<dbReference type="SUPFAM" id="SSF55874">
    <property type="entry name" value="ATPase domain of HSP90 chaperone/DNA topoisomerase II/histidine kinase"/>
    <property type="match status" value="1"/>
</dbReference>
<feature type="transmembrane region" description="Helical" evidence="9">
    <location>
        <begin position="234"/>
        <end position="253"/>
    </location>
</feature>
<evidence type="ECO:0000313" key="12">
    <source>
        <dbReference type="Proteomes" id="UP000282311"/>
    </source>
</evidence>
<accession>A0A3B0C210</accession>
<feature type="transmembrane region" description="Helical" evidence="9">
    <location>
        <begin position="30"/>
        <end position="47"/>
    </location>
</feature>
<protein>
    <recommendedName>
        <fullName evidence="2">histidine kinase</fullName>
        <ecNumber evidence="2">2.7.13.3</ecNumber>
    </recommendedName>
</protein>
<name>A0A3B0C210_9BACL</name>